<feature type="domain" description="DUF7081" evidence="3">
    <location>
        <begin position="79"/>
        <end position="171"/>
    </location>
</feature>
<protein>
    <recommendedName>
        <fullName evidence="3">DUF7081 domain-containing protein</fullName>
    </recommendedName>
</protein>
<dbReference type="Pfam" id="PF23299">
    <property type="entry name" value="DUF7081"/>
    <property type="match status" value="1"/>
</dbReference>
<keyword evidence="1" id="KW-0175">Coiled coil</keyword>
<name>A0A5N6RDF0_9ROSI</name>
<dbReference type="PANTHER" id="PTHR33345">
    <property type="entry name" value="ADAPTER PROTEIN, PUTATIVE-RELATED"/>
    <property type="match status" value="1"/>
</dbReference>
<feature type="region of interest" description="Disordered" evidence="2">
    <location>
        <begin position="1"/>
        <end position="24"/>
    </location>
</feature>
<sequence length="574" mass="63861">MSLSMSLCTSSEGEPGDGQPLGQNDHNAGSCYGAPALITLENGTPNEGTDCTCTPMKKGNNESNCCTPARKEGMFLLRPVPPYNFGEGLPYAPIDWPNPGDNWSWGVSRRIRMSGGYYHDRYLYLPRRLQKHPRRRQRFLSKISVERYIKSEFPAADIDAFFASFTWKVPATKNFWTKVKSSPLPPEEPSQVERAEVENEGIDETPPQIQRKRNRKTCTCPVKSKRLTRQSVKAAVKAAFASSTAVADGRNDHFGVVSSSKDMDGVIDLCSLDEETMSSESTDKDLKGISDSKCSQFQVSQQNNISPDHSFLPTCHSSTAIRGLHMENPQESPADTIAEDFDNYLDSLEDILAPPPHEPSSLHIATVNYLAVEHEMAESRRKLSSLLNMDFPSLVSSGNLSELTILASKLRKDPSLNVDQLIKLKLIEEIPLISGAFLETKGVIEQADKFFADLEAKKAKVTPLKNEYRELKDKAGQLQREIDSSSTAVQEIDDQIAQLQSRRAELSSTIETKKKEKIKLASSQAMKANSIRTFAGEMQLAYSEKPEWELKKINAACRAARILAKFAILKGFPF</sequence>
<evidence type="ECO:0000259" key="3">
    <source>
        <dbReference type="Pfam" id="PF23299"/>
    </source>
</evidence>
<proteinExistence type="predicted"/>
<feature type="region of interest" description="Disordered" evidence="2">
    <location>
        <begin position="180"/>
        <end position="215"/>
    </location>
</feature>
<dbReference type="AlphaFoldDB" id="A0A5N6RDF0"/>
<dbReference type="EMBL" id="CM017326">
    <property type="protein sequence ID" value="KAE8077055.1"/>
    <property type="molecule type" value="Genomic_DNA"/>
</dbReference>
<dbReference type="OrthoDB" id="1670580at2759"/>
<evidence type="ECO:0000313" key="5">
    <source>
        <dbReference type="Proteomes" id="UP000327013"/>
    </source>
</evidence>
<evidence type="ECO:0000256" key="2">
    <source>
        <dbReference type="SAM" id="MobiDB-lite"/>
    </source>
</evidence>
<dbReference type="InterPro" id="IPR055508">
    <property type="entry name" value="DUF7081"/>
</dbReference>
<keyword evidence="5" id="KW-1185">Reference proteome</keyword>
<gene>
    <name evidence="4" type="ORF">FH972_015660</name>
</gene>
<feature type="compositionally biased region" description="Polar residues" evidence="2">
    <location>
        <begin position="1"/>
        <end position="12"/>
    </location>
</feature>
<accession>A0A5N6RDF0</accession>
<feature type="coiled-coil region" evidence="1">
    <location>
        <begin position="454"/>
        <end position="516"/>
    </location>
</feature>
<dbReference type="PANTHER" id="PTHR33345:SF4">
    <property type="entry name" value="MBD DOMAIN-CONTAINING PROTEIN"/>
    <property type="match status" value="1"/>
</dbReference>
<organism evidence="4 5">
    <name type="scientific">Carpinus fangiana</name>
    <dbReference type="NCBI Taxonomy" id="176857"/>
    <lineage>
        <taxon>Eukaryota</taxon>
        <taxon>Viridiplantae</taxon>
        <taxon>Streptophyta</taxon>
        <taxon>Embryophyta</taxon>
        <taxon>Tracheophyta</taxon>
        <taxon>Spermatophyta</taxon>
        <taxon>Magnoliopsida</taxon>
        <taxon>eudicotyledons</taxon>
        <taxon>Gunneridae</taxon>
        <taxon>Pentapetalae</taxon>
        <taxon>rosids</taxon>
        <taxon>fabids</taxon>
        <taxon>Fagales</taxon>
        <taxon>Betulaceae</taxon>
        <taxon>Carpinus</taxon>
    </lineage>
</organism>
<evidence type="ECO:0000256" key="1">
    <source>
        <dbReference type="SAM" id="Coils"/>
    </source>
</evidence>
<dbReference type="Proteomes" id="UP000327013">
    <property type="component" value="Chromosome 6"/>
</dbReference>
<reference evidence="4 5" key="1">
    <citation type="submission" date="2019-06" db="EMBL/GenBank/DDBJ databases">
        <title>A chromosomal-level reference genome of Carpinus fangiana (Coryloideae, Betulaceae).</title>
        <authorList>
            <person name="Yang X."/>
            <person name="Wang Z."/>
            <person name="Zhang L."/>
            <person name="Hao G."/>
            <person name="Liu J."/>
            <person name="Yang Y."/>
        </authorList>
    </citation>
    <scope>NUCLEOTIDE SEQUENCE [LARGE SCALE GENOMIC DNA]</scope>
    <source>
        <strain evidence="4">Cfa_2016G</strain>
        <tissue evidence="4">Leaf</tissue>
    </source>
</reference>
<evidence type="ECO:0000313" key="4">
    <source>
        <dbReference type="EMBL" id="KAE8077055.1"/>
    </source>
</evidence>